<evidence type="ECO:0000313" key="4">
    <source>
        <dbReference type="Proteomes" id="UP001620645"/>
    </source>
</evidence>
<reference evidence="3 4" key="1">
    <citation type="submission" date="2024-10" db="EMBL/GenBank/DDBJ databases">
        <authorList>
            <person name="Kim D."/>
        </authorList>
    </citation>
    <scope>NUCLEOTIDE SEQUENCE [LARGE SCALE GENOMIC DNA]</scope>
    <source>
        <strain evidence="3">Taebaek</strain>
    </source>
</reference>
<gene>
    <name evidence="3" type="ORF">niasHS_014035</name>
</gene>
<dbReference type="PANTHER" id="PTHR12300">
    <property type="entry name" value="HVA22-LIKE PROTEINS"/>
    <property type="match status" value="1"/>
</dbReference>
<accession>A0ABD2IK27</accession>
<evidence type="ECO:0000256" key="1">
    <source>
        <dbReference type="RuleBase" id="RU362006"/>
    </source>
</evidence>
<feature type="region of interest" description="Disordered" evidence="2">
    <location>
        <begin position="81"/>
        <end position="111"/>
    </location>
</feature>
<dbReference type="GO" id="GO:0016020">
    <property type="term" value="C:membrane"/>
    <property type="evidence" value="ECO:0007669"/>
    <property type="project" value="UniProtKB-SubCell"/>
</dbReference>
<comment type="similarity">
    <text evidence="1">Belongs to the DP1 family.</text>
</comment>
<feature type="transmembrane region" description="Helical" evidence="1">
    <location>
        <begin position="12"/>
        <end position="32"/>
    </location>
</feature>
<comment type="caution">
    <text evidence="3">The sequence shown here is derived from an EMBL/GenBank/DDBJ whole genome shotgun (WGS) entry which is preliminary data.</text>
</comment>
<keyword evidence="1" id="KW-0472">Membrane</keyword>
<evidence type="ECO:0000313" key="3">
    <source>
        <dbReference type="EMBL" id="KAL3079753.1"/>
    </source>
</evidence>
<dbReference type="Pfam" id="PF03134">
    <property type="entry name" value="TB2_DP1_HVA22"/>
    <property type="match status" value="1"/>
</dbReference>
<dbReference type="InterPro" id="IPR004345">
    <property type="entry name" value="TB2_DP1_HVA22"/>
</dbReference>
<comment type="subcellular location">
    <subcellularLocation>
        <location evidence="1">Membrane</location>
        <topology evidence="1">Multi-pass membrane protein</topology>
    </subcellularLocation>
</comment>
<dbReference type="Proteomes" id="UP001620645">
    <property type="component" value="Unassembled WGS sequence"/>
</dbReference>
<protein>
    <recommendedName>
        <fullName evidence="1">Receptor expression-enhancing protein</fullName>
    </recommendedName>
</protein>
<dbReference type="AlphaFoldDB" id="A0ABD2IK27"/>
<feature type="transmembrane region" description="Helical" evidence="1">
    <location>
        <begin position="38"/>
        <end position="56"/>
    </location>
</feature>
<dbReference type="PANTHER" id="PTHR12300:SF34">
    <property type="entry name" value="RECEPTOR EXPRESSION-ENHANCING PROTEIN"/>
    <property type="match status" value="1"/>
</dbReference>
<name>A0ABD2IK27_HETSC</name>
<proteinExistence type="inferred from homology"/>
<keyword evidence="1" id="KW-1133">Transmembrane helix</keyword>
<evidence type="ECO:0000256" key="2">
    <source>
        <dbReference type="SAM" id="MobiDB-lite"/>
    </source>
</evidence>
<keyword evidence="1" id="KW-0812">Transmembrane</keyword>
<keyword evidence="4" id="KW-1185">Reference proteome</keyword>
<dbReference type="EMBL" id="JBICCN010000300">
    <property type="protein sequence ID" value="KAL3079753.1"/>
    <property type="molecule type" value="Genomic_DNA"/>
</dbReference>
<organism evidence="3 4">
    <name type="scientific">Heterodera schachtii</name>
    <name type="common">Sugarbeet cyst nematode worm</name>
    <name type="synonym">Tylenchus schachtii</name>
    <dbReference type="NCBI Taxonomy" id="97005"/>
    <lineage>
        <taxon>Eukaryota</taxon>
        <taxon>Metazoa</taxon>
        <taxon>Ecdysozoa</taxon>
        <taxon>Nematoda</taxon>
        <taxon>Chromadorea</taxon>
        <taxon>Rhabditida</taxon>
        <taxon>Tylenchina</taxon>
        <taxon>Tylenchomorpha</taxon>
        <taxon>Tylenchoidea</taxon>
        <taxon>Heteroderidae</taxon>
        <taxon>Heteroderinae</taxon>
        <taxon>Heterodera</taxon>
    </lineage>
</organism>
<sequence>MLLIIRSQSKMDLNKLLASWCALALFSLLEHFIAPFKIIFALYLLLKTAVLVYMLLPQTYGAHNCFVNYVQPMLERMAQRRRNNRAKGQLAGGGSKKDKKQKASKSSSGEQ</sequence>